<dbReference type="RefSeq" id="WP_066227496.1">
    <property type="nucleotide sequence ID" value="NZ_JARTFQ010000005.1"/>
</dbReference>
<keyword evidence="2" id="KW-1185">Reference proteome</keyword>
<reference evidence="1 2" key="1">
    <citation type="submission" date="2023-03" db="EMBL/GenBank/DDBJ databases">
        <title>Bacillus Genome Sequencing.</title>
        <authorList>
            <person name="Dunlap C."/>
        </authorList>
    </citation>
    <scope>NUCLEOTIDE SEQUENCE [LARGE SCALE GENOMIC DNA]</scope>
    <source>
        <strain evidence="1 2">NRS-1717</strain>
    </source>
</reference>
<proteinExistence type="predicted"/>
<evidence type="ECO:0000313" key="1">
    <source>
        <dbReference type="EMBL" id="MED4402555.1"/>
    </source>
</evidence>
<accession>A0ABU6NZN0</accession>
<protein>
    <submittedName>
        <fullName evidence="1">Uncharacterized protein</fullName>
    </submittedName>
</protein>
<comment type="caution">
    <text evidence="1">The sequence shown here is derived from an EMBL/GenBank/DDBJ whole genome shotgun (WGS) entry which is preliminary data.</text>
</comment>
<dbReference type="Proteomes" id="UP001342826">
    <property type="component" value="Unassembled WGS sequence"/>
</dbReference>
<evidence type="ECO:0000313" key="2">
    <source>
        <dbReference type="Proteomes" id="UP001342826"/>
    </source>
</evidence>
<gene>
    <name evidence="1" type="ORF">P9271_14655</name>
</gene>
<organism evidence="1 2">
    <name type="scientific">Metabacillus fastidiosus</name>
    <dbReference type="NCBI Taxonomy" id="1458"/>
    <lineage>
        <taxon>Bacteria</taxon>
        <taxon>Bacillati</taxon>
        <taxon>Bacillota</taxon>
        <taxon>Bacilli</taxon>
        <taxon>Bacillales</taxon>
        <taxon>Bacillaceae</taxon>
        <taxon>Metabacillus</taxon>
    </lineage>
</organism>
<dbReference type="GeneID" id="301140507"/>
<dbReference type="EMBL" id="JARTFS010000012">
    <property type="protein sequence ID" value="MED4402555.1"/>
    <property type="molecule type" value="Genomic_DNA"/>
</dbReference>
<sequence length="170" mass="19177">MKRKLIGRVGVDSGQLLIIDPCYIENEWKKDSESEILGVKFWGVGKANAVKYLQAKGYNVEIAEDGNGLIRTNNQKQVEVIQQALVEFLEADFDKNRIVWNIANNGSYQEVCQLTMNEKSSGEFKNIIGCAFTSGFGDGLYEVYATYKDFSFGNIVDERITKVEIILIED</sequence>
<name>A0ABU6NZN0_9BACI</name>